<dbReference type="OrthoDB" id="9813151at2"/>
<gene>
    <name evidence="13" type="ORF">IX56_08565</name>
    <name evidence="14" type="ORF">SAMN05444276_101312</name>
</gene>
<dbReference type="AlphaFoldDB" id="A0A099GJM6"/>
<dbReference type="SUPFAM" id="SSF47384">
    <property type="entry name" value="Homodimeric domain of signal transducing histidine kinase"/>
    <property type="match status" value="1"/>
</dbReference>
<reference evidence="13 15" key="1">
    <citation type="submission" date="2014-09" db="EMBL/GenBank/DDBJ databases">
        <authorList>
            <person name="McGinnis J.M."/>
            <person name="Wolfgang W.J."/>
        </authorList>
    </citation>
    <scope>NUCLEOTIDE SEQUENCE [LARGE SCALE GENOMIC DNA]</scope>
    <source>
        <strain evidence="13 15">5503</strain>
    </source>
</reference>
<evidence type="ECO:0000256" key="8">
    <source>
        <dbReference type="ARBA" id="ARBA00022777"/>
    </source>
</evidence>
<dbReference type="GO" id="GO:0016036">
    <property type="term" value="P:cellular response to phosphate starvation"/>
    <property type="evidence" value="ECO:0007669"/>
    <property type="project" value="TreeGrafter"/>
</dbReference>
<dbReference type="Proteomes" id="UP000029858">
    <property type="component" value="Unassembled WGS sequence"/>
</dbReference>
<dbReference type="SMART" id="SM00387">
    <property type="entry name" value="HATPase_c"/>
    <property type="match status" value="1"/>
</dbReference>
<dbReference type="InterPro" id="IPR003594">
    <property type="entry name" value="HATPase_dom"/>
</dbReference>
<keyword evidence="9" id="KW-0067">ATP-binding</keyword>
<dbReference type="InterPro" id="IPR005467">
    <property type="entry name" value="His_kinase_dom"/>
</dbReference>
<dbReference type="EMBL" id="JRKQ01000036">
    <property type="protein sequence ID" value="KGJ22358.1"/>
    <property type="molecule type" value="Genomic_DNA"/>
</dbReference>
<evidence type="ECO:0000313" key="13">
    <source>
        <dbReference type="EMBL" id="KGJ22358.1"/>
    </source>
</evidence>
<dbReference type="InterPro" id="IPR004358">
    <property type="entry name" value="Sig_transdc_His_kin-like_C"/>
</dbReference>
<dbReference type="InterPro" id="IPR050351">
    <property type="entry name" value="BphY/WalK/GraS-like"/>
</dbReference>
<dbReference type="CDD" id="cd00082">
    <property type="entry name" value="HisKA"/>
    <property type="match status" value="1"/>
</dbReference>
<sequence length="356" mass="38242">MQGDALQQLAEAVPVPMLVVDAAARVVIGNRAATAMLGEGITDRPFVTVLRQSLVNRALEQALDRAGAAQRLSVTISARGHDRNCVVTVTPLTLNGRPGAGVVIEDTSGVEHAEQMRRDFVANVSHELKTPLTALMGFIETLRGPARNDAAARERFLAIMDREAGRMNRLIGDLLSLSRVEQEERRRPSERVDLAGLIRSACATLAPTAQAAGTALVKIGTGVTAEVAGDADQIQQVLHNLIENAIKYGARQGGASGGEVRVTLTHVPHEPVLRGPGWAVEVADDGEGIDEVHLPRLTERFYRVDNHRSREKGGTGLGLAIVKHIVARHRGRLKIESTRGAGSRFTIILPEWAGAR</sequence>
<keyword evidence="11" id="KW-0472">Membrane</keyword>
<accession>A0A099G249</accession>
<evidence type="ECO:0000256" key="5">
    <source>
        <dbReference type="ARBA" id="ARBA00022553"/>
    </source>
</evidence>
<organism evidence="13 15">
    <name type="scientific">Paracoccus sanguinis</name>
    <dbReference type="NCBI Taxonomy" id="1545044"/>
    <lineage>
        <taxon>Bacteria</taxon>
        <taxon>Pseudomonadati</taxon>
        <taxon>Pseudomonadota</taxon>
        <taxon>Alphaproteobacteria</taxon>
        <taxon>Rhodobacterales</taxon>
        <taxon>Paracoccaceae</taxon>
        <taxon>Paracoccus</taxon>
    </lineage>
</organism>
<dbReference type="FunFam" id="3.30.565.10:FF:000006">
    <property type="entry name" value="Sensor histidine kinase WalK"/>
    <property type="match status" value="1"/>
</dbReference>
<keyword evidence="10" id="KW-0902">Two-component regulatory system</keyword>
<dbReference type="InterPro" id="IPR013767">
    <property type="entry name" value="PAS_fold"/>
</dbReference>
<reference evidence="16" key="3">
    <citation type="submission" date="2016-10" db="EMBL/GenBank/DDBJ databases">
        <authorList>
            <person name="Varghese N."/>
            <person name="Submissions S."/>
        </authorList>
    </citation>
    <scope>NUCLEOTIDE SEQUENCE [LARGE SCALE GENOMIC DNA]</scope>
    <source>
        <strain evidence="16">DSM 29303</strain>
    </source>
</reference>
<keyword evidence="7" id="KW-0547">Nucleotide-binding</keyword>
<name>A0A099GJM6_9RHOB</name>
<dbReference type="PROSITE" id="PS50109">
    <property type="entry name" value="HIS_KIN"/>
    <property type="match status" value="1"/>
</dbReference>
<dbReference type="Pfam" id="PF02518">
    <property type="entry name" value="HATPase_c"/>
    <property type="match status" value="1"/>
</dbReference>
<evidence type="ECO:0000256" key="4">
    <source>
        <dbReference type="ARBA" id="ARBA00022475"/>
    </source>
</evidence>
<dbReference type="GO" id="GO:0000155">
    <property type="term" value="F:phosphorelay sensor kinase activity"/>
    <property type="evidence" value="ECO:0007669"/>
    <property type="project" value="InterPro"/>
</dbReference>
<dbReference type="GO" id="GO:0004721">
    <property type="term" value="F:phosphoprotein phosphatase activity"/>
    <property type="evidence" value="ECO:0007669"/>
    <property type="project" value="TreeGrafter"/>
</dbReference>
<evidence type="ECO:0000256" key="7">
    <source>
        <dbReference type="ARBA" id="ARBA00022741"/>
    </source>
</evidence>
<keyword evidence="8 14" id="KW-0418">Kinase</keyword>
<comment type="subcellular location">
    <subcellularLocation>
        <location evidence="2">Cell membrane</location>
    </subcellularLocation>
</comment>
<proteinExistence type="predicted"/>
<reference evidence="13 15" key="2">
    <citation type="submission" date="2014-10" db="EMBL/GenBank/DDBJ databases">
        <title>Paracoccus sanguinis sp. nov., isolated from clinical specimens of New York State patients.</title>
        <authorList>
            <person name="Mingle L.A."/>
            <person name="Cole J.A."/>
            <person name="Lapierre P."/>
            <person name="Musser K.A."/>
        </authorList>
    </citation>
    <scope>NUCLEOTIDE SEQUENCE [LARGE SCALE GENOMIC DNA]</scope>
    <source>
        <strain evidence="13 15">5503</strain>
    </source>
</reference>
<keyword evidence="4" id="KW-1003">Cell membrane</keyword>
<dbReference type="PANTHER" id="PTHR45453">
    <property type="entry name" value="PHOSPHATE REGULON SENSOR PROTEIN PHOR"/>
    <property type="match status" value="1"/>
</dbReference>
<evidence type="ECO:0000256" key="2">
    <source>
        <dbReference type="ARBA" id="ARBA00004236"/>
    </source>
</evidence>
<dbReference type="SUPFAM" id="SSF55785">
    <property type="entry name" value="PYP-like sensor domain (PAS domain)"/>
    <property type="match status" value="1"/>
</dbReference>
<dbReference type="PRINTS" id="PR00344">
    <property type="entry name" value="BCTRLSENSOR"/>
</dbReference>
<dbReference type="EC" id="2.7.13.3" evidence="3"/>
<keyword evidence="6" id="KW-0808">Transferase</keyword>
<evidence type="ECO:0000259" key="12">
    <source>
        <dbReference type="PROSITE" id="PS50109"/>
    </source>
</evidence>
<evidence type="ECO:0000256" key="9">
    <source>
        <dbReference type="ARBA" id="ARBA00022840"/>
    </source>
</evidence>
<dbReference type="InterPro" id="IPR036097">
    <property type="entry name" value="HisK_dim/P_sf"/>
</dbReference>
<dbReference type="FunFam" id="1.10.287.130:FF:000008">
    <property type="entry name" value="Two-component sensor histidine kinase"/>
    <property type="match status" value="1"/>
</dbReference>
<dbReference type="SMART" id="SM00388">
    <property type="entry name" value="HisKA"/>
    <property type="match status" value="1"/>
</dbReference>
<dbReference type="Pfam" id="PF00512">
    <property type="entry name" value="HisKA"/>
    <property type="match status" value="1"/>
</dbReference>
<comment type="catalytic activity">
    <reaction evidence="1">
        <text>ATP + protein L-histidine = ADP + protein N-phospho-L-histidine.</text>
        <dbReference type="EC" id="2.7.13.3"/>
    </reaction>
</comment>
<dbReference type="PANTHER" id="PTHR45453:SF1">
    <property type="entry name" value="PHOSPHATE REGULON SENSOR PROTEIN PHOR"/>
    <property type="match status" value="1"/>
</dbReference>
<dbReference type="Gene3D" id="3.30.565.10">
    <property type="entry name" value="Histidine kinase-like ATPase, C-terminal domain"/>
    <property type="match status" value="1"/>
</dbReference>
<dbReference type="InterPro" id="IPR036890">
    <property type="entry name" value="HATPase_C_sf"/>
</dbReference>
<dbReference type="Proteomes" id="UP000182944">
    <property type="component" value="Unassembled WGS sequence"/>
</dbReference>
<reference evidence="14" key="4">
    <citation type="submission" date="2016-10" db="EMBL/GenBank/DDBJ databases">
        <authorList>
            <person name="de Groot N.N."/>
        </authorList>
    </citation>
    <scope>NUCLEOTIDE SEQUENCE [LARGE SCALE GENOMIC DNA]</scope>
    <source>
        <strain evidence="14">DSM 29303</strain>
    </source>
</reference>
<dbReference type="RefSeq" id="WP_036709242.1">
    <property type="nucleotide sequence ID" value="NZ_CP051542.1"/>
</dbReference>
<dbReference type="Gene3D" id="1.10.287.130">
    <property type="match status" value="1"/>
</dbReference>
<dbReference type="STRING" id="1545044.SAMN05444276_101312"/>
<evidence type="ECO:0000313" key="15">
    <source>
        <dbReference type="Proteomes" id="UP000029858"/>
    </source>
</evidence>
<dbReference type="InterPro" id="IPR035965">
    <property type="entry name" value="PAS-like_dom_sf"/>
</dbReference>
<feature type="domain" description="Histidine kinase" evidence="12">
    <location>
        <begin position="123"/>
        <end position="353"/>
    </location>
</feature>
<dbReference type="SUPFAM" id="SSF55874">
    <property type="entry name" value="ATPase domain of HSP90 chaperone/DNA topoisomerase II/histidine kinase"/>
    <property type="match status" value="1"/>
</dbReference>
<evidence type="ECO:0000256" key="1">
    <source>
        <dbReference type="ARBA" id="ARBA00000085"/>
    </source>
</evidence>
<dbReference type="InterPro" id="IPR003661">
    <property type="entry name" value="HisK_dim/P_dom"/>
</dbReference>
<dbReference type="GO" id="GO:0005886">
    <property type="term" value="C:plasma membrane"/>
    <property type="evidence" value="ECO:0007669"/>
    <property type="project" value="UniProtKB-SubCell"/>
</dbReference>
<dbReference type="EMBL" id="FNNA01000001">
    <property type="protein sequence ID" value="SDW17670.1"/>
    <property type="molecule type" value="Genomic_DNA"/>
</dbReference>
<evidence type="ECO:0000256" key="11">
    <source>
        <dbReference type="ARBA" id="ARBA00023136"/>
    </source>
</evidence>
<dbReference type="Pfam" id="PF00989">
    <property type="entry name" value="PAS"/>
    <property type="match status" value="1"/>
</dbReference>
<dbReference type="Gene3D" id="3.30.450.20">
    <property type="entry name" value="PAS domain"/>
    <property type="match status" value="1"/>
</dbReference>
<dbReference type="GO" id="GO:0005524">
    <property type="term" value="F:ATP binding"/>
    <property type="evidence" value="ECO:0007669"/>
    <property type="project" value="UniProtKB-KW"/>
</dbReference>
<evidence type="ECO:0000313" key="16">
    <source>
        <dbReference type="Proteomes" id="UP000182944"/>
    </source>
</evidence>
<evidence type="ECO:0000313" key="14">
    <source>
        <dbReference type="EMBL" id="SDW17670.1"/>
    </source>
</evidence>
<evidence type="ECO:0000256" key="6">
    <source>
        <dbReference type="ARBA" id="ARBA00022679"/>
    </source>
</evidence>
<protein>
    <recommendedName>
        <fullName evidence="3">histidine kinase</fullName>
        <ecNumber evidence="3">2.7.13.3</ecNumber>
    </recommendedName>
</protein>
<dbReference type="GO" id="GO:0006355">
    <property type="term" value="P:regulation of DNA-templated transcription"/>
    <property type="evidence" value="ECO:0007669"/>
    <property type="project" value="InterPro"/>
</dbReference>
<keyword evidence="5" id="KW-0597">Phosphoprotein</keyword>
<evidence type="ECO:0000256" key="10">
    <source>
        <dbReference type="ARBA" id="ARBA00023012"/>
    </source>
</evidence>
<keyword evidence="16" id="KW-1185">Reference proteome</keyword>
<accession>A0A099GJM6</accession>
<evidence type="ECO:0000256" key="3">
    <source>
        <dbReference type="ARBA" id="ARBA00012438"/>
    </source>
</evidence>